<feature type="transmembrane region" description="Helical" evidence="1">
    <location>
        <begin position="118"/>
        <end position="136"/>
    </location>
</feature>
<feature type="transmembrane region" description="Helical" evidence="1">
    <location>
        <begin position="233"/>
        <end position="251"/>
    </location>
</feature>
<evidence type="ECO:0008006" key="4">
    <source>
        <dbReference type="Google" id="ProtNLM"/>
    </source>
</evidence>
<feature type="transmembrane region" description="Helical" evidence="1">
    <location>
        <begin position="148"/>
        <end position="174"/>
    </location>
</feature>
<gene>
    <name evidence="2" type="ORF">AUK05_03410</name>
</gene>
<feature type="transmembrane region" description="Helical" evidence="1">
    <location>
        <begin position="62"/>
        <end position="82"/>
    </location>
</feature>
<dbReference type="AlphaFoldDB" id="A0A1J5I2B1"/>
<keyword evidence="1" id="KW-0812">Transmembrane</keyword>
<reference evidence="2 3" key="1">
    <citation type="journal article" date="2016" name="Environ. Microbiol.">
        <title>Genomic resolution of a cold subsurface aquifer community provides metabolic insights for novel microbes adapted to high CO concentrations.</title>
        <authorList>
            <person name="Probst A.J."/>
            <person name="Castelle C.J."/>
            <person name="Singh A."/>
            <person name="Brown C.T."/>
            <person name="Anantharaman K."/>
            <person name="Sharon I."/>
            <person name="Hug L.A."/>
            <person name="Burstein D."/>
            <person name="Emerson J.B."/>
            <person name="Thomas B.C."/>
            <person name="Banfield J.F."/>
        </authorList>
    </citation>
    <scope>NUCLEOTIDE SEQUENCE [LARGE SCALE GENOMIC DNA]</scope>
    <source>
        <strain evidence="2">CG2_30_35_20</strain>
    </source>
</reference>
<dbReference type="EMBL" id="MNZO01000050">
    <property type="protein sequence ID" value="OIP86510.1"/>
    <property type="molecule type" value="Genomic_DNA"/>
</dbReference>
<feature type="transmembrane region" description="Helical" evidence="1">
    <location>
        <begin position="202"/>
        <end position="221"/>
    </location>
</feature>
<proteinExistence type="predicted"/>
<name>A0A1J5I2B1_9BACT</name>
<keyword evidence="1" id="KW-0472">Membrane</keyword>
<protein>
    <recommendedName>
        <fullName evidence="4">ABC transporter permease</fullName>
    </recommendedName>
</protein>
<evidence type="ECO:0000313" key="3">
    <source>
        <dbReference type="Proteomes" id="UP000182344"/>
    </source>
</evidence>
<accession>A0A1J5I2B1</accession>
<dbReference type="Pfam" id="PF06182">
    <property type="entry name" value="ABC2_membrane_6"/>
    <property type="match status" value="1"/>
</dbReference>
<dbReference type="PANTHER" id="PTHR36833:SF1">
    <property type="entry name" value="INTEGRAL MEMBRANE TRANSPORT PROTEIN"/>
    <property type="match status" value="1"/>
</dbReference>
<dbReference type="STRING" id="1805376.AUK05_03410"/>
<evidence type="ECO:0000313" key="2">
    <source>
        <dbReference type="EMBL" id="OIP86510.1"/>
    </source>
</evidence>
<sequence>MVTNSFIKVWVIMAKNSLQNKLLSPSSSIIFILGKLFNYAFSVLIIYSIFNQVSTIKNFTSPQAIIITLTFSLIDSIIQFLFRSLYTFRPVLLKGDFDLDLLKPLPSFFQPLLSGPDFLDVPMIFLQIIALIYFLIKFSLVPSVGNLFLFLLIGTNGIILAFSLHLAIASFSILTTEIDSLVMIYRSLGRAAIVPTDIYNNFFRIILSYVIPITVIFTLPAKAVLNILTPGGITYSFAFTILFLLLSLYFWKYSLKHYSSASS</sequence>
<feature type="transmembrane region" description="Helical" evidence="1">
    <location>
        <begin position="29"/>
        <end position="50"/>
    </location>
</feature>
<keyword evidence="1" id="KW-1133">Transmembrane helix</keyword>
<comment type="caution">
    <text evidence="2">The sequence shown here is derived from an EMBL/GenBank/DDBJ whole genome shotgun (WGS) entry which is preliminary data.</text>
</comment>
<dbReference type="InterPro" id="IPR010390">
    <property type="entry name" value="ABC-2_transporter-like"/>
</dbReference>
<evidence type="ECO:0000256" key="1">
    <source>
        <dbReference type="SAM" id="Phobius"/>
    </source>
</evidence>
<dbReference type="Proteomes" id="UP000182344">
    <property type="component" value="Unassembled WGS sequence"/>
</dbReference>
<organism evidence="2 3">
    <name type="scientific">Candidatus Shapirobacteria bacterium CG2_30_35_20</name>
    <dbReference type="NCBI Taxonomy" id="1805376"/>
    <lineage>
        <taxon>Bacteria</taxon>
        <taxon>Candidatus Shapironibacteriota</taxon>
    </lineage>
</organism>
<dbReference type="PANTHER" id="PTHR36833">
    <property type="entry name" value="SLR0610 PROTEIN-RELATED"/>
    <property type="match status" value="1"/>
</dbReference>